<dbReference type="InterPro" id="IPR029032">
    <property type="entry name" value="AhpD-like"/>
</dbReference>
<accession>A0A383BEN9</accession>
<organism evidence="1">
    <name type="scientific">marine metagenome</name>
    <dbReference type="NCBI Taxonomy" id="408172"/>
    <lineage>
        <taxon>unclassified sequences</taxon>
        <taxon>metagenomes</taxon>
        <taxon>ecological metagenomes</taxon>
    </lineage>
</organism>
<reference evidence="1" key="1">
    <citation type="submission" date="2018-05" db="EMBL/GenBank/DDBJ databases">
        <authorList>
            <person name="Lanie J.A."/>
            <person name="Ng W.-L."/>
            <person name="Kazmierczak K.M."/>
            <person name="Andrzejewski T.M."/>
            <person name="Davidsen T.M."/>
            <person name="Wayne K.J."/>
            <person name="Tettelin H."/>
            <person name="Glass J.I."/>
            <person name="Rusch D."/>
            <person name="Podicherti R."/>
            <person name="Tsui H.-C.T."/>
            <person name="Winkler M.E."/>
        </authorList>
    </citation>
    <scope>NUCLEOTIDE SEQUENCE</scope>
</reference>
<proteinExistence type="predicted"/>
<sequence length="110" mass="12112">MSLPTNVKRVLDSILGHAGFLSQTKRQSVFDFAQAAAGISIEHEAIPAELLPFVEKVVQSPYKVVDRDIEQLKAIGYNEDEIFEMTIALALGAGTGRLALTQRLIEENEQ</sequence>
<dbReference type="AlphaFoldDB" id="A0A383BEN9"/>
<gene>
    <name evidence="1" type="ORF">METZ01_LOCUS470772</name>
</gene>
<protein>
    <submittedName>
        <fullName evidence="1">Uncharacterized protein</fullName>
    </submittedName>
</protein>
<dbReference type="Gene3D" id="1.20.1290.10">
    <property type="entry name" value="AhpD-like"/>
    <property type="match status" value="1"/>
</dbReference>
<dbReference type="SUPFAM" id="SSF69118">
    <property type="entry name" value="AhpD-like"/>
    <property type="match status" value="1"/>
</dbReference>
<evidence type="ECO:0000313" key="1">
    <source>
        <dbReference type="EMBL" id="SVE17918.1"/>
    </source>
</evidence>
<name>A0A383BEN9_9ZZZZ</name>
<dbReference type="EMBL" id="UINC01199474">
    <property type="protein sequence ID" value="SVE17918.1"/>
    <property type="molecule type" value="Genomic_DNA"/>
</dbReference>